<dbReference type="InterPro" id="IPR006109">
    <property type="entry name" value="G3P_DH_NAD-dep_C"/>
</dbReference>
<dbReference type="HAMAP" id="MF_00394">
    <property type="entry name" value="NAD_Glyc3P_dehydrog"/>
    <property type="match status" value="1"/>
</dbReference>
<comment type="catalytic activity">
    <reaction evidence="13">
        <text>sn-glycerol 3-phosphate + NAD(+) = dihydroxyacetone phosphate + NADH + H(+)</text>
        <dbReference type="Rhea" id="RHEA:11092"/>
        <dbReference type="ChEBI" id="CHEBI:15378"/>
        <dbReference type="ChEBI" id="CHEBI:57540"/>
        <dbReference type="ChEBI" id="CHEBI:57597"/>
        <dbReference type="ChEBI" id="CHEBI:57642"/>
        <dbReference type="ChEBI" id="CHEBI:57945"/>
        <dbReference type="EC" id="1.1.1.94"/>
    </reaction>
</comment>
<comment type="catalytic activity">
    <reaction evidence="9">
        <text>sn-glycerol 3-phosphate + NADP(+) = dihydroxyacetone phosphate + NADPH + H(+)</text>
        <dbReference type="Rhea" id="RHEA:11096"/>
        <dbReference type="ChEBI" id="CHEBI:15378"/>
        <dbReference type="ChEBI" id="CHEBI:57597"/>
        <dbReference type="ChEBI" id="CHEBI:57642"/>
        <dbReference type="ChEBI" id="CHEBI:57783"/>
        <dbReference type="ChEBI" id="CHEBI:58349"/>
        <dbReference type="EC" id="1.1.1.94"/>
    </reaction>
    <physiologicalReaction direction="right-to-left" evidence="9">
        <dbReference type="Rhea" id="RHEA:11098"/>
    </physiologicalReaction>
</comment>
<dbReference type="GO" id="GO:0005975">
    <property type="term" value="P:carbohydrate metabolic process"/>
    <property type="evidence" value="ECO:0007669"/>
    <property type="project" value="InterPro"/>
</dbReference>
<evidence type="ECO:0000256" key="5">
    <source>
        <dbReference type="ARBA" id="ARBA00023027"/>
    </source>
</evidence>
<dbReference type="NCBIfam" id="NF000942">
    <property type="entry name" value="PRK00094.1-4"/>
    <property type="match status" value="1"/>
</dbReference>
<dbReference type="Pfam" id="PF01210">
    <property type="entry name" value="NAD_Gly3P_dh_N"/>
    <property type="match status" value="1"/>
</dbReference>
<feature type="active site" description="Proton acceptor" evidence="13 14">
    <location>
        <position position="195"/>
    </location>
</feature>
<comment type="function">
    <text evidence="13">Catalyzes the reduction of the glycolytic intermediate dihydroxyacetone phosphate (DHAP) to sn-glycerol 3-phosphate (G3P), the key precursor for phospholipid synthesis.</text>
</comment>
<feature type="binding site" evidence="15">
    <location>
        <begin position="259"/>
        <end position="260"/>
    </location>
    <ligand>
        <name>substrate</name>
    </ligand>
</feature>
<feature type="binding site" evidence="13">
    <location>
        <position position="260"/>
    </location>
    <ligand>
        <name>sn-glycerol 3-phosphate</name>
        <dbReference type="ChEBI" id="CHEBI:57597"/>
    </ligand>
</feature>
<keyword evidence="8 13" id="KW-1208">Phospholipid metabolism</keyword>
<evidence type="ECO:0000256" key="10">
    <source>
        <dbReference type="ARBA" id="ARBA00066687"/>
    </source>
</evidence>
<feature type="binding site" evidence="13">
    <location>
        <position position="259"/>
    </location>
    <ligand>
        <name>NADPH</name>
        <dbReference type="ChEBI" id="CHEBI:57783"/>
    </ligand>
</feature>
<evidence type="ECO:0000256" key="8">
    <source>
        <dbReference type="ARBA" id="ARBA00023264"/>
    </source>
</evidence>
<evidence type="ECO:0000256" key="12">
    <source>
        <dbReference type="ARBA" id="ARBA00080511"/>
    </source>
</evidence>
<evidence type="ECO:0000256" key="11">
    <source>
        <dbReference type="ARBA" id="ARBA00069372"/>
    </source>
</evidence>
<feature type="domain" description="Glycerol-3-phosphate dehydrogenase NAD-dependent C-terminal" evidence="19">
    <location>
        <begin position="184"/>
        <end position="323"/>
    </location>
</feature>
<dbReference type="Gene3D" id="3.40.50.720">
    <property type="entry name" value="NAD(P)-binding Rossmann-like Domain"/>
    <property type="match status" value="1"/>
</dbReference>
<dbReference type="InterPro" id="IPR011128">
    <property type="entry name" value="G3P_DH_NAD-dep_N"/>
</dbReference>
<evidence type="ECO:0000259" key="19">
    <source>
        <dbReference type="Pfam" id="PF07479"/>
    </source>
</evidence>
<dbReference type="EMBL" id="NIQC01000032">
    <property type="protein sequence ID" value="OWZ82953.1"/>
    <property type="molecule type" value="Genomic_DNA"/>
</dbReference>
<feature type="binding site" evidence="13">
    <location>
        <position position="14"/>
    </location>
    <ligand>
        <name>NADPH</name>
        <dbReference type="ChEBI" id="CHEBI:57783"/>
    </ligand>
</feature>
<feature type="binding site" evidence="16">
    <location>
        <begin position="10"/>
        <end position="15"/>
    </location>
    <ligand>
        <name>NAD(+)</name>
        <dbReference type="ChEBI" id="CHEBI:57540"/>
    </ligand>
</feature>
<dbReference type="PIRSF" id="PIRSF000114">
    <property type="entry name" value="Glycerol-3-P_dh"/>
    <property type="match status" value="1"/>
</dbReference>
<feature type="binding site" evidence="13">
    <location>
        <position position="195"/>
    </location>
    <ligand>
        <name>sn-glycerol 3-phosphate</name>
        <dbReference type="ChEBI" id="CHEBI:57597"/>
    </ligand>
</feature>
<feature type="binding site" evidence="13">
    <location>
        <position position="36"/>
    </location>
    <ligand>
        <name>NADPH</name>
        <dbReference type="ChEBI" id="CHEBI:57783"/>
    </ligand>
</feature>
<dbReference type="RefSeq" id="WP_089024353.1">
    <property type="nucleotide sequence ID" value="NZ_NIQC01000032.1"/>
</dbReference>
<dbReference type="UniPathway" id="UPA00940"/>
<evidence type="ECO:0000256" key="17">
    <source>
        <dbReference type="RuleBase" id="RU000437"/>
    </source>
</evidence>
<protein>
    <recommendedName>
        <fullName evidence="11 13">Glycerol-3-phosphate dehydrogenase [NAD(P)+]</fullName>
        <ecNumber evidence="10 13">1.1.1.94</ecNumber>
    </recommendedName>
    <alternativeName>
        <fullName evidence="13">NAD(P)(+)-dependent glycerol-3-phosphate dehydrogenase</fullName>
    </alternativeName>
    <alternativeName>
        <fullName evidence="12 13">NAD(P)H-dependent dihydroxyacetone-phosphate reductase</fullName>
    </alternativeName>
</protein>
<feature type="binding site" evidence="13">
    <location>
        <position position="140"/>
    </location>
    <ligand>
        <name>sn-glycerol 3-phosphate</name>
        <dbReference type="ChEBI" id="CHEBI:57597"/>
    </ligand>
</feature>
<dbReference type="GO" id="GO:0141153">
    <property type="term" value="F:glycerol-3-phosphate dehydrogenase (NADP+) activity"/>
    <property type="evidence" value="ECO:0007669"/>
    <property type="project" value="RHEA"/>
</dbReference>
<dbReference type="InterPro" id="IPR013328">
    <property type="entry name" value="6PGD_dom2"/>
</dbReference>
<evidence type="ECO:0000256" key="13">
    <source>
        <dbReference type="HAMAP-Rule" id="MF_00394"/>
    </source>
</evidence>
<dbReference type="Gene3D" id="1.10.1040.10">
    <property type="entry name" value="N-(1-d-carboxylethyl)-l-norvaline Dehydrogenase, domain 2"/>
    <property type="match status" value="1"/>
</dbReference>
<dbReference type="NCBIfam" id="NF000940">
    <property type="entry name" value="PRK00094.1-2"/>
    <property type="match status" value="1"/>
</dbReference>
<evidence type="ECO:0000256" key="4">
    <source>
        <dbReference type="ARBA" id="ARBA00023002"/>
    </source>
</evidence>
<evidence type="ECO:0000256" key="9">
    <source>
        <dbReference type="ARBA" id="ARBA00052716"/>
    </source>
</evidence>
<dbReference type="GO" id="GO:0046168">
    <property type="term" value="P:glycerol-3-phosphate catabolic process"/>
    <property type="evidence" value="ECO:0007669"/>
    <property type="project" value="InterPro"/>
</dbReference>
<keyword evidence="5 13" id="KW-0520">NAD</keyword>
<keyword evidence="4 13" id="KW-0560">Oxidoreductase</keyword>
<dbReference type="Proteomes" id="UP000214588">
    <property type="component" value="Unassembled WGS sequence"/>
</dbReference>
<dbReference type="SUPFAM" id="SSF48179">
    <property type="entry name" value="6-phosphogluconate dehydrogenase C-terminal domain-like"/>
    <property type="match status" value="1"/>
</dbReference>
<dbReference type="GO" id="GO:0051287">
    <property type="term" value="F:NAD binding"/>
    <property type="evidence" value="ECO:0007669"/>
    <property type="project" value="InterPro"/>
</dbReference>
<keyword evidence="3 13" id="KW-0521">NADP</keyword>
<dbReference type="InterPro" id="IPR036291">
    <property type="entry name" value="NAD(P)-bd_dom_sf"/>
</dbReference>
<keyword evidence="7 13" id="KW-0594">Phospholipid biosynthesis</keyword>
<keyword evidence="6 13" id="KW-0443">Lipid metabolism</keyword>
<proteinExistence type="inferred from homology"/>
<evidence type="ECO:0000256" key="6">
    <source>
        <dbReference type="ARBA" id="ARBA00023098"/>
    </source>
</evidence>
<feature type="binding site" evidence="13">
    <location>
        <position position="35"/>
    </location>
    <ligand>
        <name>NADPH</name>
        <dbReference type="ChEBI" id="CHEBI:57783"/>
    </ligand>
</feature>
<feature type="domain" description="Glycerol-3-phosphate dehydrogenase NAD-dependent N-terminal" evidence="18">
    <location>
        <begin position="5"/>
        <end position="162"/>
    </location>
</feature>
<dbReference type="FunFam" id="1.10.1040.10:FF:000001">
    <property type="entry name" value="Glycerol-3-phosphate dehydrogenase [NAD(P)+]"/>
    <property type="match status" value="1"/>
</dbReference>
<accession>A0A226BVD5</accession>
<keyword evidence="13" id="KW-0547">Nucleotide-binding</keyword>
<feature type="binding site" evidence="13">
    <location>
        <position position="109"/>
    </location>
    <ligand>
        <name>NADPH</name>
        <dbReference type="ChEBI" id="CHEBI:57783"/>
    </ligand>
</feature>
<dbReference type="PANTHER" id="PTHR11728:SF1">
    <property type="entry name" value="GLYCEROL-3-PHOSPHATE DEHYDROGENASE [NAD(+)] 2, CHLOROPLASTIC"/>
    <property type="match status" value="1"/>
</dbReference>
<comment type="caution">
    <text evidence="13">Lacks conserved residue(s) required for the propagation of feature annotation.</text>
</comment>
<sequence length="347" mass="37786">MTKTKITVIGSGSWGTAIAILLAGKNENKVTLWTRREDFCKQLQNERENDKYLPGISFPENLSITSDLEKAVSKRDVLVFVVPSHSMRDIGSKVNDLIDNDPLILSASKGIEIDTLKPMSQVLADTLDNYNANTIATLSGPNHAEEVGKGIPSASVIACKKKIVAEKLQSIFITSRFRVYTNPDIVGVEMGGALKNIMALGSGISDGIGFGDNTKAAFMTRGVYEISRLGNKLGARSMTFAGLAGIGDLIVTCTSEHSRNRRAGKMIGKGMALEEITEGTNMVIEGFKTTKAANYLAQKTGTEMPITTEIYNILFNGKSPIEGVNHLMKRVKTDEMEEVVDTNMWRE</sequence>
<feature type="binding site" evidence="13">
    <location>
        <position position="144"/>
    </location>
    <ligand>
        <name>NADPH</name>
        <dbReference type="ChEBI" id="CHEBI:57783"/>
    </ligand>
</feature>
<dbReference type="SUPFAM" id="SSF51735">
    <property type="entry name" value="NAD(P)-binding Rossmann-fold domains"/>
    <property type="match status" value="1"/>
</dbReference>
<comment type="caution">
    <text evidence="20">The sequence shown here is derived from an EMBL/GenBank/DDBJ whole genome shotgun (WGS) entry which is preliminary data.</text>
</comment>
<dbReference type="GO" id="GO:0141152">
    <property type="term" value="F:glycerol-3-phosphate dehydrogenase (NAD+) activity"/>
    <property type="evidence" value="ECO:0007669"/>
    <property type="project" value="RHEA"/>
</dbReference>
<feature type="binding site" evidence="13">
    <location>
        <position position="259"/>
    </location>
    <ligand>
        <name>sn-glycerol 3-phosphate</name>
        <dbReference type="ChEBI" id="CHEBI:57597"/>
    </ligand>
</feature>
<feature type="binding site" evidence="13">
    <location>
        <position position="258"/>
    </location>
    <ligand>
        <name>sn-glycerol 3-phosphate</name>
        <dbReference type="ChEBI" id="CHEBI:57597"/>
    </ligand>
</feature>
<comment type="subcellular location">
    <subcellularLocation>
        <location evidence="13">Cytoplasm</location>
    </subcellularLocation>
</comment>
<evidence type="ECO:0000256" key="3">
    <source>
        <dbReference type="ARBA" id="ARBA00022857"/>
    </source>
</evidence>
<feature type="binding site" evidence="15">
    <location>
        <position position="109"/>
    </location>
    <ligand>
        <name>substrate</name>
    </ligand>
</feature>
<keyword evidence="21" id="KW-1185">Reference proteome</keyword>
<feature type="binding site" evidence="13">
    <location>
        <position position="283"/>
    </location>
    <ligand>
        <name>NADPH</name>
        <dbReference type="ChEBI" id="CHEBI:57783"/>
    </ligand>
</feature>
<evidence type="ECO:0000256" key="1">
    <source>
        <dbReference type="ARBA" id="ARBA00011009"/>
    </source>
</evidence>
<feature type="binding site" evidence="13">
    <location>
        <position position="248"/>
    </location>
    <ligand>
        <name>sn-glycerol 3-phosphate</name>
        <dbReference type="ChEBI" id="CHEBI:57597"/>
    </ligand>
</feature>
<organism evidence="20 21">
    <name type="scientific">Natranaerobius trueperi</name>
    <dbReference type="NCBI Taxonomy" id="759412"/>
    <lineage>
        <taxon>Bacteria</taxon>
        <taxon>Bacillati</taxon>
        <taxon>Bacillota</taxon>
        <taxon>Clostridia</taxon>
        <taxon>Natranaerobiales</taxon>
        <taxon>Natranaerobiaceae</taxon>
        <taxon>Natranaerobius</taxon>
    </lineage>
</organism>
<feature type="binding site" evidence="16">
    <location>
        <position position="144"/>
    </location>
    <ligand>
        <name>NAD(+)</name>
        <dbReference type="ChEBI" id="CHEBI:57540"/>
    </ligand>
</feature>
<dbReference type="FunFam" id="3.40.50.720:FF:000019">
    <property type="entry name" value="Glycerol-3-phosphate dehydrogenase [NAD(P)+]"/>
    <property type="match status" value="1"/>
</dbReference>
<name>A0A226BVD5_9FIRM</name>
<evidence type="ECO:0000256" key="16">
    <source>
        <dbReference type="PIRSR" id="PIRSR000114-3"/>
    </source>
</evidence>
<dbReference type="GO" id="GO:0008654">
    <property type="term" value="P:phospholipid biosynthetic process"/>
    <property type="evidence" value="ECO:0007669"/>
    <property type="project" value="UniProtKB-KW"/>
</dbReference>
<dbReference type="PROSITE" id="PS00957">
    <property type="entry name" value="NAD_G3PDH"/>
    <property type="match status" value="1"/>
</dbReference>
<comment type="similarity">
    <text evidence="1 13 17">Belongs to the NAD-dependent glycerol-3-phosphate dehydrogenase family.</text>
</comment>
<evidence type="ECO:0000256" key="7">
    <source>
        <dbReference type="ARBA" id="ARBA00023209"/>
    </source>
</evidence>
<evidence type="ECO:0000259" key="18">
    <source>
        <dbReference type="Pfam" id="PF01210"/>
    </source>
</evidence>
<evidence type="ECO:0000256" key="15">
    <source>
        <dbReference type="PIRSR" id="PIRSR000114-2"/>
    </source>
</evidence>
<dbReference type="AlphaFoldDB" id="A0A226BVD5"/>
<feature type="binding site" evidence="13">
    <location>
        <position position="285"/>
    </location>
    <ligand>
        <name>NADPH</name>
        <dbReference type="ChEBI" id="CHEBI:57783"/>
    </ligand>
</feature>
<feature type="binding site" evidence="13">
    <location>
        <position position="109"/>
    </location>
    <ligand>
        <name>sn-glycerol 3-phosphate</name>
        <dbReference type="ChEBI" id="CHEBI:57597"/>
    </ligand>
</feature>
<dbReference type="Pfam" id="PF07479">
    <property type="entry name" value="NAD_Gly3P_dh_C"/>
    <property type="match status" value="1"/>
</dbReference>
<dbReference type="NCBIfam" id="NF000941">
    <property type="entry name" value="PRK00094.1-3"/>
    <property type="match status" value="1"/>
</dbReference>
<feature type="binding site" evidence="13">
    <location>
        <position position="52"/>
    </location>
    <ligand>
        <name>NADPH</name>
        <dbReference type="ChEBI" id="CHEBI:57783"/>
    </ligand>
</feature>
<dbReference type="GO" id="GO:0005829">
    <property type="term" value="C:cytosol"/>
    <property type="evidence" value="ECO:0007669"/>
    <property type="project" value="TreeGrafter"/>
</dbReference>
<dbReference type="GO" id="GO:0046167">
    <property type="term" value="P:glycerol-3-phosphate biosynthetic process"/>
    <property type="evidence" value="ECO:0007669"/>
    <property type="project" value="UniProtKB-UniRule"/>
</dbReference>
<dbReference type="InterPro" id="IPR008927">
    <property type="entry name" value="6-PGluconate_DH-like_C_sf"/>
</dbReference>
<dbReference type="InterPro" id="IPR006168">
    <property type="entry name" value="G3P_DH_NAD-dep"/>
</dbReference>
<keyword evidence="13" id="KW-0963">Cytoplasm</keyword>
<evidence type="ECO:0000313" key="21">
    <source>
        <dbReference type="Proteomes" id="UP000214588"/>
    </source>
</evidence>
<comment type="pathway">
    <text evidence="13">Membrane lipid metabolism; glycerophospholipid metabolism.</text>
</comment>
<evidence type="ECO:0000256" key="2">
    <source>
        <dbReference type="ARBA" id="ARBA00022516"/>
    </source>
</evidence>
<evidence type="ECO:0000256" key="14">
    <source>
        <dbReference type="PIRSR" id="PIRSR000114-1"/>
    </source>
</evidence>
<dbReference type="PRINTS" id="PR00077">
    <property type="entry name" value="GPDHDRGNASE"/>
</dbReference>
<dbReference type="EC" id="1.1.1.94" evidence="10 13"/>
<feature type="binding site" evidence="16">
    <location>
        <position position="259"/>
    </location>
    <ligand>
        <name>NAD(+)</name>
        <dbReference type="ChEBI" id="CHEBI:57540"/>
    </ligand>
</feature>
<dbReference type="OrthoDB" id="9812273at2"/>
<reference evidence="20 21" key="1">
    <citation type="submission" date="2017-06" db="EMBL/GenBank/DDBJ databases">
        <title>Draft Genome Sequence of Natranaerobius trueperi halophilic, alkalithermophilic bacteria from soda lakes.</title>
        <authorList>
            <person name="Zhao B."/>
        </authorList>
    </citation>
    <scope>NUCLEOTIDE SEQUENCE [LARGE SCALE GENOMIC DNA]</scope>
    <source>
        <strain evidence="20 21">DSM 18760</strain>
    </source>
</reference>
<dbReference type="GO" id="GO:0006650">
    <property type="term" value="P:glycerophospholipid metabolic process"/>
    <property type="evidence" value="ECO:0007669"/>
    <property type="project" value="UniProtKB-UniRule"/>
</dbReference>
<evidence type="ECO:0000313" key="20">
    <source>
        <dbReference type="EMBL" id="OWZ82953.1"/>
    </source>
</evidence>
<keyword evidence="2 13" id="KW-0444">Lipid biosynthesis</keyword>
<dbReference type="PANTHER" id="PTHR11728">
    <property type="entry name" value="GLYCEROL-3-PHOSPHATE DEHYDROGENASE"/>
    <property type="match status" value="1"/>
</dbReference>
<gene>
    <name evidence="13" type="primary">gpsA</name>
    <name evidence="20" type="ORF">CDO51_11260</name>
</gene>
<feature type="binding site" evidence="13">
    <location>
        <position position="13"/>
    </location>
    <ligand>
        <name>NADPH</name>
        <dbReference type="ChEBI" id="CHEBI:57783"/>
    </ligand>
</feature>